<feature type="compositionally biased region" description="Low complexity" evidence="1">
    <location>
        <begin position="71"/>
        <end position="123"/>
    </location>
</feature>
<accession>A0A161HIH4</accession>
<evidence type="ECO:0000256" key="1">
    <source>
        <dbReference type="SAM" id="MobiDB-lite"/>
    </source>
</evidence>
<dbReference type="OrthoDB" id="2350934at2759"/>
<dbReference type="RefSeq" id="XP_018734774.1">
    <property type="nucleotide sequence ID" value="XM_018882491.1"/>
</dbReference>
<feature type="compositionally biased region" description="Polar residues" evidence="1">
    <location>
        <begin position="305"/>
        <end position="320"/>
    </location>
</feature>
<evidence type="ECO:0008006" key="4">
    <source>
        <dbReference type="Google" id="ProtNLM"/>
    </source>
</evidence>
<feature type="compositionally biased region" description="Low complexity" evidence="1">
    <location>
        <begin position="321"/>
        <end position="338"/>
    </location>
</feature>
<feature type="compositionally biased region" description="Polar residues" evidence="1">
    <location>
        <begin position="173"/>
        <end position="183"/>
    </location>
</feature>
<evidence type="ECO:0000313" key="3">
    <source>
        <dbReference type="Proteomes" id="UP000189580"/>
    </source>
</evidence>
<feature type="region of interest" description="Disordered" evidence="1">
    <location>
        <begin position="351"/>
        <end position="400"/>
    </location>
</feature>
<organism evidence="2 3">
    <name type="scientific">Sugiyamaella lignohabitans</name>
    <dbReference type="NCBI Taxonomy" id="796027"/>
    <lineage>
        <taxon>Eukaryota</taxon>
        <taxon>Fungi</taxon>
        <taxon>Dikarya</taxon>
        <taxon>Ascomycota</taxon>
        <taxon>Saccharomycotina</taxon>
        <taxon>Dipodascomycetes</taxon>
        <taxon>Dipodascales</taxon>
        <taxon>Trichomonascaceae</taxon>
        <taxon>Sugiyamaella</taxon>
    </lineage>
</organism>
<feature type="compositionally biased region" description="Low complexity" evidence="1">
    <location>
        <begin position="270"/>
        <end position="294"/>
    </location>
</feature>
<proteinExistence type="predicted"/>
<feature type="compositionally biased region" description="Low complexity" evidence="1">
    <location>
        <begin position="662"/>
        <end position="701"/>
    </location>
</feature>
<feature type="region of interest" description="Disordered" evidence="1">
    <location>
        <begin position="479"/>
        <end position="513"/>
    </location>
</feature>
<dbReference type="EMBL" id="CP014501">
    <property type="protein sequence ID" value="ANB12297.1"/>
    <property type="molecule type" value="Genomic_DNA"/>
</dbReference>
<gene>
    <name evidence="2" type="ORF">AWJ20_546</name>
</gene>
<feature type="compositionally biased region" description="Low complexity" evidence="1">
    <location>
        <begin position="237"/>
        <end position="247"/>
    </location>
</feature>
<dbReference type="AlphaFoldDB" id="A0A161HIH4"/>
<feature type="compositionally biased region" description="Polar residues" evidence="1">
    <location>
        <begin position="19"/>
        <end position="64"/>
    </location>
</feature>
<evidence type="ECO:0000313" key="2">
    <source>
        <dbReference type="EMBL" id="ANB12297.1"/>
    </source>
</evidence>
<protein>
    <recommendedName>
        <fullName evidence="4">Myb-like domain-containing protein</fullName>
    </recommendedName>
</protein>
<feature type="region of interest" description="Disordered" evidence="1">
    <location>
        <begin position="16"/>
        <end position="338"/>
    </location>
</feature>
<keyword evidence="3" id="KW-1185">Reference proteome</keyword>
<feature type="region of interest" description="Disordered" evidence="1">
    <location>
        <begin position="641"/>
        <end position="762"/>
    </location>
</feature>
<dbReference type="KEGG" id="slb:AWJ20_546"/>
<feature type="compositionally biased region" description="Polar residues" evidence="1">
    <location>
        <begin position="260"/>
        <end position="269"/>
    </location>
</feature>
<sequence>MTEPPPDENDALLAFRYGDSTTSVASQANNPSDESVTSGSATERAQSSDQNAPGSISGGLTTRGTPVPVHRSQPQTPRMSQSSRPSPHQHHPSQVQQQSQPQSQSQLHQQLPQQLSSQPLPIQQEHKHHIQQIPTQAQQLPQQHLQRQTQHHQLPPPPLPRDQSQLQPIRVPQPSNLYNRQYPSSSSSSQQSQSQSHSQLQQQSQPQSQGQSSGHTEDTSSYSFPSYSIPLSPPPQHRQQQPVQSSSYYGRAAPSVLSPPLQTQSRTFETQYQSQQQLQAQTQPQSSQSQQHYPLPSPPLAMSRLPQTQLLPPGTQMHSASSGGSSGMPSGLPSSLLSGLPSGFAPNLSTALPSALQPPGGPFSYTPTFASTTPVRNPRSDPRSSGGPSRRRRTSSKRSLEEAILESAAPTNININIPTDMGYGGGSSRYSGGYGSSGSRAFRQIGLLRPVEAPDESEFGNPFGVASLRSGDTFTLPLNVAEPPLSSAIPPNPNALQPDQRPRPKKKSKYTQEQDNIILEMKRAGKSWPEIAEAAECTDHLAARNRYQVLIGQQGGGAVVWDAQDIASMKGLLEEGEKVKWEHVASELTRMRSKSITAEQVRAKIRQLFDQSPDFFGIVIDQNIMPFASAGGALPGLPLPTFHHSQQVSAAPPPPPPPLGYTLQTQQQPSHQYQGQSQSQQYQQQLPSQSGSSSLSMPYSTQQHLGIQHESVPFPSDPSSRYGGGYGGSSSSSQDPGSHDLYPPSTGQSGYGGPSEYMPTRR</sequence>
<feature type="compositionally biased region" description="Low complexity" evidence="1">
    <location>
        <begin position="184"/>
        <end position="213"/>
    </location>
</feature>
<feature type="compositionally biased region" description="Low complexity" evidence="1">
    <location>
        <begin position="131"/>
        <end position="153"/>
    </location>
</feature>
<dbReference type="GeneID" id="30037590"/>
<dbReference type="Proteomes" id="UP000189580">
    <property type="component" value="Chromosome a"/>
</dbReference>
<reference evidence="2 3" key="1">
    <citation type="submission" date="2016-02" db="EMBL/GenBank/DDBJ databases">
        <title>Complete genome sequence and transcriptome regulation of the pentose utilising yeast Sugiyamaella lignohabitans.</title>
        <authorList>
            <person name="Bellasio M."/>
            <person name="Peymann A."/>
            <person name="Valli M."/>
            <person name="Sipitzky M."/>
            <person name="Graf A."/>
            <person name="Sauer M."/>
            <person name="Marx H."/>
            <person name="Mattanovich D."/>
        </authorList>
    </citation>
    <scope>NUCLEOTIDE SEQUENCE [LARGE SCALE GENOMIC DNA]</scope>
    <source>
        <strain evidence="2 3">CBS 10342</strain>
    </source>
</reference>
<feature type="compositionally biased region" description="Polar residues" evidence="1">
    <location>
        <begin position="365"/>
        <end position="375"/>
    </location>
</feature>
<name>A0A161HIH4_9ASCO</name>